<gene>
    <name evidence="2" type="ORF">ACJMK2_015811</name>
</gene>
<feature type="region of interest" description="Disordered" evidence="1">
    <location>
        <begin position="541"/>
        <end position="568"/>
    </location>
</feature>
<feature type="compositionally biased region" description="Polar residues" evidence="1">
    <location>
        <begin position="233"/>
        <end position="257"/>
    </location>
</feature>
<feature type="compositionally biased region" description="Low complexity" evidence="1">
    <location>
        <begin position="283"/>
        <end position="308"/>
    </location>
</feature>
<name>A0ABD3URJ7_SINWO</name>
<feature type="region of interest" description="Disordered" evidence="1">
    <location>
        <begin position="354"/>
        <end position="389"/>
    </location>
</feature>
<dbReference type="Proteomes" id="UP001634394">
    <property type="component" value="Unassembled WGS sequence"/>
</dbReference>
<feature type="region of interest" description="Disordered" evidence="1">
    <location>
        <begin position="166"/>
        <end position="308"/>
    </location>
</feature>
<reference evidence="2 3" key="1">
    <citation type="submission" date="2024-11" db="EMBL/GenBank/DDBJ databases">
        <title>Chromosome-level genome assembly of the freshwater bivalve Anodonta woodiana.</title>
        <authorList>
            <person name="Chen X."/>
        </authorList>
    </citation>
    <scope>NUCLEOTIDE SEQUENCE [LARGE SCALE GENOMIC DNA]</scope>
    <source>
        <strain evidence="2">MN2024</strain>
        <tissue evidence="2">Gills</tissue>
    </source>
</reference>
<evidence type="ECO:0000313" key="2">
    <source>
        <dbReference type="EMBL" id="KAL3852129.1"/>
    </source>
</evidence>
<feature type="compositionally biased region" description="Basic and acidic residues" evidence="1">
    <location>
        <begin position="542"/>
        <end position="556"/>
    </location>
</feature>
<dbReference type="AlphaFoldDB" id="A0ABD3URJ7"/>
<organism evidence="2 3">
    <name type="scientific">Sinanodonta woodiana</name>
    <name type="common">Chinese pond mussel</name>
    <name type="synonym">Anodonta woodiana</name>
    <dbReference type="NCBI Taxonomy" id="1069815"/>
    <lineage>
        <taxon>Eukaryota</taxon>
        <taxon>Metazoa</taxon>
        <taxon>Spiralia</taxon>
        <taxon>Lophotrochozoa</taxon>
        <taxon>Mollusca</taxon>
        <taxon>Bivalvia</taxon>
        <taxon>Autobranchia</taxon>
        <taxon>Heteroconchia</taxon>
        <taxon>Palaeoheterodonta</taxon>
        <taxon>Unionida</taxon>
        <taxon>Unionoidea</taxon>
        <taxon>Unionidae</taxon>
        <taxon>Unioninae</taxon>
        <taxon>Sinanodonta</taxon>
    </lineage>
</organism>
<dbReference type="EMBL" id="JBJQND010000015">
    <property type="protein sequence ID" value="KAL3852128.1"/>
    <property type="molecule type" value="Genomic_DNA"/>
</dbReference>
<feature type="compositionally biased region" description="Polar residues" evidence="1">
    <location>
        <begin position="356"/>
        <end position="372"/>
    </location>
</feature>
<comment type="caution">
    <text evidence="2">The sequence shown here is derived from an EMBL/GenBank/DDBJ whole genome shotgun (WGS) entry which is preliminary data.</text>
</comment>
<evidence type="ECO:0000256" key="1">
    <source>
        <dbReference type="SAM" id="MobiDB-lite"/>
    </source>
</evidence>
<dbReference type="Pfam" id="PF08208">
    <property type="entry name" value="RNA_polI_A34"/>
    <property type="match status" value="1"/>
</dbReference>
<proteinExistence type="predicted"/>
<dbReference type="InterPro" id="IPR013240">
    <property type="entry name" value="DNA-dir_RNA_pol1_su_RPA34"/>
</dbReference>
<keyword evidence="3" id="KW-1185">Reference proteome</keyword>
<protein>
    <submittedName>
        <fullName evidence="2">Uncharacterized protein</fullName>
    </submittedName>
</protein>
<accession>A0ABD3URJ7</accession>
<evidence type="ECO:0000313" key="3">
    <source>
        <dbReference type="Proteomes" id="UP001634394"/>
    </source>
</evidence>
<sequence>MSEDSSSFKFFSPLTTPIVARCRLAQKKKKEADFTCNFSSDSDTSSIFITRSKAKGSEVIKQPKRQVIESIITSLDSVDSGSENLFAPNLKVTQHRKKKLKTIIQTPDLISSDLSDVYSDCQKSSPVKKSVVYADETNKCSSHRKGTQSDKGKHLLSKLPVSIDLKGNASYHGNSSSSESKDNSAPGKSKLNISQCRRKMSSRSSSESDLISNSNSSSDQTSESEPDSDEQKIATNSPKNMQAQSTPKMKIKSPTQKEQGHKRISSSSDIESESDMDLDNNKSKSASTKVKLSSTKKTSLTATTGGSKDLPLKGKHLLGSKAVIDAAPDFISESDSDGSTSPVIQKQNIKRHITESQDQSTVIVTASPSSETEAGRSKSTNHRRSRKVKRFQCPEGFEEAGGIGDTFLPIKKSAKKEFWLIKTPWDFDIKNLDRATIPLAGSIRLAGTKDAKHFEVMSIPKSTEEVLKMGTLLADENLESLICGPSLAGQIHVIESSVSLPLVEIQVQPKTRHQIPQNLKERYVPFGAECPVWTIKANGIAGEKKGEKRKHEEVEKRKKKKKKKKVQG</sequence>
<feature type="compositionally biased region" description="Basic residues" evidence="1">
    <location>
        <begin position="557"/>
        <end position="568"/>
    </location>
</feature>
<dbReference type="Gene3D" id="6.20.250.70">
    <property type="match status" value="1"/>
</dbReference>
<dbReference type="EMBL" id="JBJQND010000015">
    <property type="protein sequence ID" value="KAL3852129.1"/>
    <property type="molecule type" value="Genomic_DNA"/>
</dbReference>
<feature type="compositionally biased region" description="Basic residues" evidence="1">
    <location>
        <begin position="379"/>
        <end position="389"/>
    </location>
</feature>
<feature type="compositionally biased region" description="Low complexity" evidence="1">
    <location>
        <begin position="202"/>
        <end position="221"/>
    </location>
</feature>